<evidence type="ECO:0000313" key="4">
    <source>
        <dbReference type="EMBL" id="QRP71496.1"/>
    </source>
</evidence>
<dbReference type="Proteomes" id="UP000617681">
    <property type="component" value="Chromosome"/>
</dbReference>
<keyword evidence="1" id="KW-0812">Transmembrane</keyword>
<accession>A0A7T4JUM4</accession>
<protein>
    <recommendedName>
        <fullName evidence="6">Secreted protein</fullName>
    </recommendedName>
</protein>
<dbReference type="EMBL" id="CP069534">
    <property type="protein sequence ID" value="QRP71496.1"/>
    <property type="molecule type" value="Genomic_DNA"/>
</dbReference>
<keyword evidence="1" id="KW-0472">Membrane</keyword>
<keyword evidence="2" id="KW-0732">Signal</keyword>
<evidence type="ECO:0000256" key="1">
    <source>
        <dbReference type="SAM" id="Phobius"/>
    </source>
</evidence>
<sequence>MTRKVANTLVAGATAFAVAFSTVPAASAADPFGGLGGLIGNSLPKPKNEKIDQIGTLLSSEGKDPVENSDRPIEGQLLDILSSESEADKVANEAKKKEQDEKLKGASSSEKIAYGLVGGKGFSNTTDDAAKSISILLDAGLAIGIVGIILVVLNSAASLVTIGQALPSFGR</sequence>
<dbReference type="GeneID" id="92759767"/>
<evidence type="ECO:0000313" key="5">
    <source>
        <dbReference type="Proteomes" id="UP000596145"/>
    </source>
</evidence>
<dbReference type="Proteomes" id="UP000596145">
    <property type="component" value="Chromosome"/>
</dbReference>
<name>A0A7T4JUM4_9CORY</name>
<dbReference type="EMBL" id="CP066007">
    <property type="protein sequence ID" value="QQB45992.1"/>
    <property type="molecule type" value="Genomic_DNA"/>
</dbReference>
<feature type="transmembrane region" description="Helical" evidence="1">
    <location>
        <begin position="141"/>
        <end position="162"/>
    </location>
</feature>
<gene>
    <name evidence="3" type="ORF">I6I10_11065</name>
    <name evidence="4" type="ORF">I6J21_05055</name>
</gene>
<organism evidence="3 5">
    <name type="scientific">Corynebacterium glucuronolyticum</name>
    <dbReference type="NCBI Taxonomy" id="39791"/>
    <lineage>
        <taxon>Bacteria</taxon>
        <taxon>Bacillati</taxon>
        <taxon>Actinomycetota</taxon>
        <taxon>Actinomycetes</taxon>
        <taxon>Mycobacteriales</taxon>
        <taxon>Corynebacteriaceae</taxon>
        <taxon>Corynebacterium</taxon>
    </lineage>
</organism>
<dbReference type="OrthoDB" id="9999971at2"/>
<proteinExistence type="predicted"/>
<dbReference type="RefSeq" id="WP_005392058.1">
    <property type="nucleotide sequence ID" value="NZ_CP066007.1"/>
</dbReference>
<evidence type="ECO:0000313" key="3">
    <source>
        <dbReference type="EMBL" id="QQB45992.1"/>
    </source>
</evidence>
<feature type="signal peptide" evidence="2">
    <location>
        <begin position="1"/>
        <end position="28"/>
    </location>
</feature>
<feature type="chain" id="PRO_5034181874" description="Secreted protein" evidence="2">
    <location>
        <begin position="29"/>
        <end position="171"/>
    </location>
</feature>
<reference evidence="3 5" key="1">
    <citation type="submission" date="2020-12" db="EMBL/GenBank/DDBJ databases">
        <title>FDA dAtabase for Regulatory Grade micrObial Sequences (FDA-ARGOS): Supporting development and validation of Infectious Disease Dx tests.</title>
        <authorList>
            <person name="Sproer C."/>
            <person name="Gronow S."/>
            <person name="Severitt S."/>
            <person name="Schroder I."/>
            <person name="Tallon L."/>
            <person name="Sadzewicz L."/>
            <person name="Zhao X."/>
            <person name="Boylan J."/>
            <person name="Ott S."/>
            <person name="Bowen H."/>
            <person name="Vavikolanu K."/>
            <person name="Mehta A."/>
            <person name="Aluvathingal J."/>
            <person name="Nadendla S."/>
            <person name="Lowell S."/>
            <person name="Myers T."/>
            <person name="Yan Y."/>
            <person name="Sichtig H."/>
        </authorList>
    </citation>
    <scope>NUCLEOTIDE SEQUENCE [LARGE SCALE GENOMIC DNA]</scope>
    <source>
        <strain evidence="3 5">FDAARGOS_1053</strain>
        <strain evidence="4">FDAARGOS_1191</strain>
    </source>
</reference>
<evidence type="ECO:0008006" key="6">
    <source>
        <dbReference type="Google" id="ProtNLM"/>
    </source>
</evidence>
<dbReference type="AlphaFoldDB" id="A0A7T4JUM4"/>
<evidence type="ECO:0000256" key="2">
    <source>
        <dbReference type="SAM" id="SignalP"/>
    </source>
</evidence>
<keyword evidence="1" id="KW-1133">Transmembrane helix</keyword>